<organism evidence="2 3">
    <name type="scientific">Candidatus Magasanikbacteria bacterium RIFCSPHIGHO2_02_FULL_51_14</name>
    <dbReference type="NCBI Taxonomy" id="1798683"/>
    <lineage>
        <taxon>Bacteria</taxon>
        <taxon>Candidatus Magasanikiibacteriota</taxon>
    </lineage>
</organism>
<evidence type="ECO:0008006" key="4">
    <source>
        <dbReference type="Google" id="ProtNLM"/>
    </source>
</evidence>
<gene>
    <name evidence="2" type="ORF">A3C90_03495</name>
</gene>
<keyword evidence="1" id="KW-0812">Transmembrane</keyword>
<accession>A0A1F6MP01</accession>
<comment type="caution">
    <text evidence="2">The sequence shown here is derived from an EMBL/GenBank/DDBJ whole genome shotgun (WGS) entry which is preliminary data.</text>
</comment>
<keyword evidence="1" id="KW-1133">Transmembrane helix</keyword>
<feature type="transmembrane region" description="Helical" evidence="1">
    <location>
        <begin position="21"/>
        <end position="39"/>
    </location>
</feature>
<dbReference type="AlphaFoldDB" id="A0A1F6MP01"/>
<dbReference type="EMBL" id="MFQE01000029">
    <property type="protein sequence ID" value="OGH73366.1"/>
    <property type="molecule type" value="Genomic_DNA"/>
</dbReference>
<protein>
    <recommendedName>
        <fullName evidence="4">Histidine kinase N-terminal 7TM region domain-containing protein</fullName>
    </recommendedName>
</protein>
<evidence type="ECO:0000313" key="3">
    <source>
        <dbReference type="Proteomes" id="UP000177457"/>
    </source>
</evidence>
<feature type="transmembrane region" description="Helical" evidence="1">
    <location>
        <begin position="110"/>
        <end position="129"/>
    </location>
</feature>
<proteinExistence type="predicted"/>
<reference evidence="2 3" key="1">
    <citation type="journal article" date="2016" name="Nat. Commun.">
        <title>Thousands of microbial genomes shed light on interconnected biogeochemical processes in an aquifer system.</title>
        <authorList>
            <person name="Anantharaman K."/>
            <person name="Brown C.T."/>
            <person name="Hug L.A."/>
            <person name="Sharon I."/>
            <person name="Castelle C.J."/>
            <person name="Probst A.J."/>
            <person name="Thomas B.C."/>
            <person name="Singh A."/>
            <person name="Wilkins M.J."/>
            <person name="Karaoz U."/>
            <person name="Brodie E.L."/>
            <person name="Williams K.H."/>
            <person name="Hubbard S.S."/>
            <person name="Banfield J.F."/>
        </authorList>
    </citation>
    <scope>NUCLEOTIDE SEQUENCE [LARGE SCALE GENOMIC DNA]</scope>
</reference>
<keyword evidence="1" id="KW-0472">Membrane</keyword>
<sequence>MNKKFLSYKYHNLHPHHIYQMGIIFLFVFGFFLMFPFYLLVDEYHLDMTRWQWYYVAPWMTFYTIYCLKLRAKTLPYERISPLKRHIAYWVLLGPGIVLIHLQPIDLERIYSIDFAFGIFSIFLADSYWDFRQLRKRS</sequence>
<evidence type="ECO:0000256" key="1">
    <source>
        <dbReference type="SAM" id="Phobius"/>
    </source>
</evidence>
<dbReference type="Proteomes" id="UP000177457">
    <property type="component" value="Unassembled WGS sequence"/>
</dbReference>
<dbReference type="STRING" id="1798683.A3C90_03495"/>
<feature type="transmembrane region" description="Helical" evidence="1">
    <location>
        <begin position="51"/>
        <end position="68"/>
    </location>
</feature>
<name>A0A1F6MP01_9BACT</name>
<feature type="transmembrane region" description="Helical" evidence="1">
    <location>
        <begin position="88"/>
        <end position="104"/>
    </location>
</feature>
<evidence type="ECO:0000313" key="2">
    <source>
        <dbReference type="EMBL" id="OGH73366.1"/>
    </source>
</evidence>